<accession>A0ABX2M4Q6</accession>
<dbReference type="Proteomes" id="UP000536746">
    <property type="component" value="Unassembled WGS sequence"/>
</dbReference>
<evidence type="ECO:0000256" key="8">
    <source>
        <dbReference type="ARBA" id="ARBA00039168"/>
    </source>
</evidence>
<dbReference type="PANTHER" id="PTHR30561">
    <property type="entry name" value="SMR FAMILY PROTON-DEPENDENT DRUG EFFLUX TRANSPORTER SUGE"/>
    <property type="match status" value="1"/>
</dbReference>
<evidence type="ECO:0000256" key="2">
    <source>
        <dbReference type="ARBA" id="ARBA00022448"/>
    </source>
</evidence>
<comment type="similarity">
    <text evidence="7">Belongs to the drug/metabolite transporter (DMT) superfamily. Small multidrug resistance (SMR) (TC 2.A.7.1) family. Gdx/SugE subfamily.</text>
</comment>
<evidence type="ECO:0000256" key="1">
    <source>
        <dbReference type="ARBA" id="ARBA00004651"/>
    </source>
</evidence>
<keyword evidence="3" id="KW-1003">Cell membrane</keyword>
<dbReference type="InterPro" id="IPR037185">
    <property type="entry name" value="EmrE-like"/>
</dbReference>
<dbReference type="SUPFAM" id="SSF103481">
    <property type="entry name" value="Multidrug resistance efflux transporter EmrE"/>
    <property type="match status" value="1"/>
</dbReference>
<evidence type="ECO:0000313" key="12">
    <source>
        <dbReference type="Proteomes" id="UP000536746"/>
    </source>
</evidence>
<evidence type="ECO:0000256" key="9">
    <source>
        <dbReference type="RuleBase" id="RU003942"/>
    </source>
</evidence>
<dbReference type="InterPro" id="IPR045324">
    <property type="entry name" value="Small_multidrug_res"/>
</dbReference>
<dbReference type="EMBL" id="JABFMT010000013">
    <property type="protein sequence ID" value="NUU02711.1"/>
    <property type="molecule type" value="Genomic_DNA"/>
</dbReference>
<evidence type="ECO:0000256" key="7">
    <source>
        <dbReference type="ARBA" id="ARBA00038151"/>
    </source>
</evidence>
<organism evidence="11 12">
    <name type="scientific">Herbaspirillum robiniae</name>
    <dbReference type="NCBI Taxonomy" id="2014887"/>
    <lineage>
        <taxon>Bacteria</taxon>
        <taxon>Pseudomonadati</taxon>
        <taxon>Pseudomonadota</taxon>
        <taxon>Betaproteobacteria</taxon>
        <taxon>Burkholderiales</taxon>
        <taxon>Oxalobacteraceae</taxon>
        <taxon>Herbaspirillum</taxon>
    </lineage>
</organism>
<comment type="caution">
    <text evidence="11">The sequence shown here is derived from an EMBL/GenBank/DDBJ whole genome shotgun (WGS) entry which is preliminary data.</text>
</comment>
<feature type="transmembrane region" description="Helical" evidence="10">
    <location>
        <begin position="84"/>
        <end position="102"/>
    </location>
</feature>
<reference evidence="11 12" key="1">
    <citation type="journal article" date="2020" name="Front. Plant Sci.">
        <title>Isolation of Rhizosphere Bacteria That Improve Quality and Water Stress Tolerance in Greenhouse Ornamentals.</title>
        <authorList>
            <person name="Nordstedt N.P."/>
            <person name="Jones M.L."/>
        </authorList>
    </citation>
    <scope>NUCLEOTIDE SEQUENCE [LARGE SCALE GENOMIC DNA]</scope>
    <source>
        <strain evidence="11 12">C6C2</strain>
    </source>
</reference>
<name>A0ABX2M4Q6_9BURK</name>
<proteinExistence type="inferred from homology"/>
<dbReference type="Gene3D" id="1.10.3730.20">
    <property type="match status" value="1"/>
</dbReference>
<keyword evidence="12" id="KW-1185">Reference proteome</keyword>
<dbReference type="InterPro" id="IPR000390">
    <property type="entry name" value="Small_drug/metabolite_transptr"/>
</dbReference>
<comment type="subcellular location">
    <subcellularLocation>
        <location evidence="1 9">Cell membrane</location>
        <topology evidence="1 9">Multi-pass membrane protein</topology>
    </subcellularLocation>
</comment>
<feature type="transmembrane region" description="Helical" evidence="10">
    <location>
        <begin position="27"/>
        <end position="47"/>
    </location>
</feature>
<keyword evidence="6 10" id="KW-0472">Membrane</keyword>
<evidence type="ECO:0000256" key="5">
    <source>
        <dbReference type="ARBA" id="ARBA00022989"/>
    </source>
</evidence>
<dbReference type="Pfam" id="PF00893">
    <property type="entry name" value="Multi_Drug_Res"/>
    <property type="match status" value="1"/>
</dbReference>
<evidence type="ECO:0000256" key="4">
    <source>
        <dbReference type="ARBA" id="ARBA00022692"/>
    </source>
</evidence>
<keyword evidence="5 10" id="KW-1133">Transmembrane helix</keyword>
<evidence type="ECO:0000256" key="10">
    <source>
        <dbReference type="SAM" id="Phobius"/>
    </source>
</evidence>
<evidence type="ECO:0000313" key="11">
    <source>
        <dbReference type="EMBL" id="NUU02711.1"/>
    </source>
</evidence>
<dbReference type="RefSeq" id="WP_175354700.1">
    <property type="nucleotide sequence ID" value="NZ_JABFMT010000013.1"/>
</dbReference>
<keyword evidence="4 9" id="KW-0812">Transmembrane</keyword>
<keyword evidence="2" id="KW-0813">Transport</keyword>
<dbReference type="PANTHER" id="PTHR30561:SF0">
    <property type="entry name" value="GUANIDINIUM EXPORTER"/>
    <property type="match status" value="1"/>
</dbReference>
<protein>
    <recommendedName>
        <fullName evidence="8">Guanidinium exporter</fullName>
    </recommendedName>
</protein>
<evidence type="ECO:0000256" key="3">
    <source>
        <dbReference type="ARBA" id="ARBA00022475"/>
    </source>
</evidence>
<evidence type="ECO:0000256" key="6">
    <source>
        <dbReference type="ARBA" id="ARBA00023136"/>
    </source>
</evidence>
<gene>
    <name evidence="11" type="ORF">HNO84_13985</name>
</gene>
<sequence length="104" mass="11226">MAWIYLLLAAFCEIAMGVSLKLNEGWTRLFSSIAAIVSWLLSSYLLALSLRALPVGMAYAIWNGIGAIGLVITSALMFQESIGPFRLACISLVLVGLVGLRFSE</sequence>
<feature type="transmembrane region" description="Helical" evidence="10">
    <location>
        <begin position="59"/>
        <end position="78"/>
    </location>
</feature>